<dbReference type="SUPFAM" id="SSF52402">
    <property type="entry name" value="Adenine nucleotide alpha hydrolases-like"/>
    <property type="match status" value="1"/>
</dbReference>
<evidence type="ECO:0000259" key="1">
    <source>
        <dbReference type="Pfam" id="PF01507"/>
    </source>
</evidence>
<organism evidence="2 3">
    <name type="scientific">Brevundimonas vesicularis</name>
    <name type="common">Pseudomonas vesicularis</name>
    <dbReference type="NCBI Taxonomy" id="41276"/>
    <lineage>
        <taxon>Bacteria</taxon>
        <taxon>Pseudomonadati</taxon>
        <taxon>Pseudomonadota</taxon>
        <taxon>Alphaproteobacteria</taxon>
        <taxon>Caulobacterales</taxon>
        <taxon>Caulobacteraceae</taxon>
        <taxon>Brevundimonas</taxon>
    </lineage>
</organism>
<dbReference type="Proteomes" id="UP000251186">
    <property type="component" value="Unassembled WGS sequence"/>
</dbReference>
<evidence type="ECO:0000313" key="3">
    <source>
        <dbReference type="Proteomes" id="UP000251186"/>
    </source>
</evidence>
<proteinExistence type="predicted"/>
<gene>
    <name evidence="2" type="ORF">NCTC11166_03291</name>
</gene>
<feature type="domain" description="Phosphoadenosine phosphosulphate reductase" evidence="1">
    <location>
        <begin position="24"/>
        <end position="215"/>
    </location>
</feature>
<dbReference type="InterPro" id="IPR002500">
    <property type="entry name" value="PAPS_reduct_dom"/>
</dbReference>
<sequence length="381" mass="41568">MTHDWSVAVDDAIVAAARSGAVFAFSLSGGKDSGAAGEAGQRFLDAVGHPRDRRVAIHADLGRAEWKATPEAVAATARHLGLPLMVVRHRTHDMVSRWETRFTHGKRRYADLSVFNLIGPWSSSSLRFCTSEMKQQVIAPALQRAFPGETIVSVVGIRRDESVKRAGAQISKSESARDRADGSRMMTWHPVLNWSADAVFARHAATRLPLHEAYSVYGSSRVSCAFCVMQSVGDQAAAVRCASNIDLYRHLVAMEAGSSFSFQPTRWLADVAPTLLSEGLASDVRRGKAMALQRRSLEAGLPEGLRYVKGWPLRAPAWAEAERVVAARGVILGHHGLPDLFPTPGSVIARFEQLMAERDEKASAQVARTQAAIRRQWRAAA</sequence>
<dbReference type="EMBL" id="UAQP01000014">
    <property type="protein sequence ID" value="SPU55888.1"/>
    <property type="molecule type" value="Genomic_DNA"/>
</dbReference>
<dbReference type="InterPro" id="IPR014729">
    <property type="entry name" value="Rossmann-like_a/b/a_fold"/>
</dbReference>
<reference evidence="2 3" key="1">
    <citation type="submission" date="2018-06" db="EMBL/GenBank/DDBJ databases">
        <authorList>
            <consortium name="Pathogen Informatics"/>
            <person name="Doyle S."/>
        </authorList>
    </citation>
    <scope>NUCLEOTIDE SEQUENCE [LARGE SCALE GENOMIC DNA]</scope>
    <source>
        <strain evidence="2 3">NCTC11166</strain>
    </source>
</reference>
<dbReference type="GO" id="GO:0003824">
    <property type="term" value="F:catalytic activity"/>
    <property type="evidence" value="ECO:0007669"/>
    <property type="project" value="InterPro"/>
</dbReference>
<protein>
    <submittedName>
        <fullName evidence="2">PUA domain (Predicted RNA-binding domain)</fullName>
    </submittedName>
</protein>
<dbReference type="RefSeq" id="WP_112863719.1">
    <property type="nucleotide sequence ID" value="NZ_UAQP01000014.1"/>
</dbReference>
<dbReference type="AlphaFoldDB" id="A0A2X1BHL8"/>
<evidence type="ECO:0000313" key="2">
    <source>
        <dbReference type="EMBL" id="SPU55888.1"/>
    </source>
</evidence>
<accession>A0A2X1BHL8</accession>
<name>A0A2X1BHL8_BREVE</name>
<dbReference type="Gene3D" id="3.40.50.620">
    <property type="entry name" value="HUPs"/>
    <property type="match status" value="1"/>
</dbReference>
<dbReference type="Pfam" id="PF01507">
    <property type="entry name" value="PAPS_reduct"/>
    <property type="match status" value="1"/>
</dbReference>